<dbReference type="Proteomes" id="UP000306007">
    <property type="component" value="Chromosome"/>
</dbReference>
<dbReference type="PANTHER" id="PTHR42780">
    <property type="entry name" value="SOLEUCYL-TRNA SYNTHETASE"/>
    <property type="match status" value="1"/>
</dbReference>
<evidence type="ECO:0000256" key="5">
    <source>
        <dbReference type="ARBA" id="ARBA00022833"/>
    </source>
</evidence>
<dbReference type="InterPro" id="IPR009008">
    <property type="entry name" value="Val/Leu/Ile-tRNA-synth_edit"/>
</dbReference>
<evidence type="ECO:0000256" key="4">
    <source>
        <dbReference type="ARBA" id="ARBA00022741"/>
    </source>
</evidence>
<evidence type="ECO:0000256" key="7">
    <source>
        <dbReference type="ARBA" id="ARBA00022917"/>
    </source>
</evidence>
<feature type="short sequence motif" description="'KMSKS' region" evidence="10">
    <location>
        <begin position="625"/>
        <end position="629"/>
    </location>
</feature>
<comment type="domain">
    <text evidence="10">IleRS has two distinct active sites: one for aminoacylation and one for editing. The misactivated valine is translocated from the active site to the editing site, which sterically excludes the correctly activated isoleucine. The single editing site contains two valyl binding pockets, one specific for each substrate (Val-AMP or Val-tRNA(Ile)).</text>
</comment>
<keyword evidence="6 10" id="KW-0067">ATP-binding</keyword>
<dbReference type="FunFam" id="3.40.50.620:FF:000325">
    <property type="entry name" value="Isoleucine--tRNA ligase"/>
    <property type="match status" value="1"/>
</dbReference>
<dbReference type="GO" id="GO:0000049">
    <property type="term" value="F:tRNA binding"/>
    <property type="evidence" value="ECO:0007669"/>
    <property type="project" value="InterPro"/>
</dbReference>
<dbReference type="InterPro" id="IPR002301">
    <property type="entry name" value="Ile-tRNA-ligase"/>
</dbReference>
<dbReference type="InterPro" id="IPR002300">
    <property type="entry name" value="aa-tRNA-synth_Ia"/>
</dbReference>
<gene>
    <name evidence="10" type="primary">ileS</name>
    <name evidence="13" type="ORF">FH039_01605</name>
</gene>
<feature type="domain" description="Aminoacyl-tRNA synthetase class Ia" evidence="11">
    <location>
        <begin position="21"/>
        <end position="663"/>
    </location>
</feature>
<dbReference type="FunFam" id="1.10.730.10:FF:000033">
    <property type="entry name" value="Valine--tRNA ligase"/>
    <property type="match status" value="1"/>
</dbReference>
<protein>
    <recommendedName>
        <fullName evidence="10">Isoleucine--tRNA ligase</fullName>
        <ecNumber evidence="10">6.1.1.5</ecNumber>
    </recommendedName>
    <alternativeName>
        <fullName evidence="10">Isoleucyl-tRNA synthetase</fullName>
        <shortName evidence="10">IleRS</shortName>
    </alternativeName>
</protein>
<comment type="catalytic activity">
    <reaction evidence="9 10">
        <text>tRNA(Ile) + L-isoleucine + ATP = L-isoleucyl-tRNA(Ile) + AMP + diphosphate</text>
        <dbReference type="Rhea" id="RHEA:11060"/>
        <dbReference type="Rhea" id="RHEA-COMP:9666"/>
        <dbReference type="Rhea" id="RHEA-COMP:9695"/>
        <dbReference type="ChEBI" id="CHEBI:30616"/>
        <dbReference type="ChEBI" id="CHEBI:33019"/>
        <dbReference type="ChEBI" id="CHEBI:58045"/>
        <dbReference type="ChEBI" id="CHEBI:78442"/>
        <dbReference type="ChEBI" id="CHEBI:78528"/>
        <dbReference type="ChEBI" id="CHEBI:456215"/>
        <dbReference type="EC" id="6.1.1.5"/>
    </reaction>
</comment>
<dbReference type="GO" id="GO:0002161">
    <property type="term" value="F:aminoacyl-tRNA deacylase activity"/>
    <property type="evidence" value="ECO:0007669"/>
    <property type="project" value="InterPro"/>
</dbReference>
<evidence type="ECO:0000256" key="6">
    <source>
        <dbReference type="ARBA" id="ARBA00022840"/>
    </source>
</evidence>
<dbReference type="OrthoDB" id="30823at2157"/>
<feature type="binding site" evidence="10">
    <location>
        <position position="628"/>
    </location>
    <ligand>
        <name>ATP</name>
        <dbReference type="ChEBI" id="CHEBI:30616"/>
    </ligand>
</feature>
<dbReference type="Pfam" id="PF08264">
    <property type="entry name" value="Anticodon_1"/>
    <property type="match status" value="1"/>
</dbReference>
<comment type="subcellular location">
    <subcellularLocation>
        <location evidence="10">Cytoplasm</location>
    </subcellularLocation>
</comment>
<feature type="domain" description="Methionyl/Valyl/Leucyl/Isoleucyl-tRNA synthetase anticodon-binding" evidence="12">
    <location>
        <begin position="711"/>
        <end position="860"/>
    </location>
</feature>
<evidence type="ECO:0000256" key="10">
    <source>
        <dbReference type="HAMAP-Rule" id="MF_02003"/>
    </source>
</evidence>
<dbReference type="EMBL" id="CP040846">
    <property type="protein sequence ID" value="QDA30569.1"/>
    <property type="molecule type" value="Genomic_DNA"/>
</dbReference>
<evidence type="ECO:0000259" key="12">
    <source>
        <dbReference type="Pfam" id="PF08264"/>
    </source>
</evidence>
<dbReference type="PANTHER" id="PTHR42780:SF1">
    <property type="entry name" value="ISOLEUCINE--TRNA LIGASE, CYTOPLASMIC"/>
    <property type="match status" value="1"/>
</dbReference>
<dbReference type="HAMAP" id="MF_02003">
    <property type="entry name" value="Ile_tRNA_synth_type2"/>
    <property type="match status" value="1"/>
</dbReference>
<feature type="short sequence motif" description="'HIGH' region" evidence="10">
    <location>
        <begin position="49"/>
        <end position="59"/>
    </location>
</feature>
<dbReference type="InterPro" id="IPR023586">
    <property type="entry name" value="Ile-tRNA-ligase_type2"/>
</dbReference>
<evidence type="ECO:0000313" key="13">
    <source>
        <dbReference type="EMBL" id="QDA30569.1"/>
    </source>
</evidence>
<evidence type="ECO:0000256" key="9">
    <source>
        <dbReference type="ARBA" id="ARBA00048359"/>
    </source>
</evidence>
<evidence type="ECO:0000256" key="8">
    <source>
        <dbReference type="ARBA" id="ARBA00023146"/>
    </source>
</evidence>
<comment type="function">
    <text evidence="10">Catalyzes the attachment of isoleucine to tRNA(Ile). As IleRS can inadvertently accommodate and process structurally similar amino acids such as valine, to avoid such errors it has two additional distinct tRNA(Ile)-dependent editing activities. One activity is designated as 'pretransfer' editing and involves the hydrolysis of activated Val-AMP. The other activity is designated 'posttransfer' editing and involves deacylation of mischarged Val-tRNA(Ile).</text>
</comment>
<keyword evidence="8 10" id="KW-0030">Aminoacyl-tRNA synthetase</keyword>
<keyword evidence="1 10" id="KW-0963">Cytoplasm</keyword>
<dbReference type="NCBIfam" id="TIGR00392">
    <property type="entry name" value="ileS"/>
    <property type="match status" value="1"/>
</dbReference>
<dbReference type="PROSITE" id="PS00178">
    <property type="entry name" value="AA_TRNA_LIGASE_I"/>
    <property type="match status" value="1"/>
</dbReference>
<dbReference type="PRINTS" id="PR00984">
    <property type="entry name" value="TRNASYNTHILE"/>
</dbReference>
<dbReference type="Gene3D" id="3.90.740.10">
    <property type="entry name" value="Valyl/Leucyl/Isoleucyl-tRNA synthetase, editing domain"/>
    <property type="match status" value="1"/>
</dbReference>
<proteinExistence type="inferred from homology"/>
<comment type="subunit">
    <text evidence="10">Monomer.</text>
</comment>
<evidence type="ECO:0000256" key="1">
    <source>
        <dbReference type="ARBA" id="ARBA00022490"/>
    </source>
</evidence>
<evidence type="ECO:0000256" key="3">
    <source>
        <dbReference type="ARBA" id="ARBA00022723"/>
    </source>
</evidence>
<dbReference type="InterPro" id="IPR014729">
    <property type="entry name" value="Rossmann-like_a/b/a_fold"/>
</dbReference>
<dbReference type="GO" id="GO:0008270">
    <property type="term" value="F:zinc ion binding"/>
    <property type="evidence" value="ECO:0007669"/>
    <property type="project" value="UniProtKB-UniRule"/>
</dbReference>
<dbReference type="Gene3D" id="3.30.720.200">
    <property type="match status" value="1"/>
</dbReference>
<comment type="cofactor">
    <cofactor evidence="10">
        <name>Zn(2+)</name>
        <dbReference type="ChEBI" id="CHEBI:29105"/>
    </cofactor>
</comment>
<dbReference type="InterPro" id="IPR033709">
    <property type="entry name" value="Anticodon_Ile_ABEc"/>
</dbReference>
<dbReference type="GO" id="GO:0005524">
    <property type="term" value="F:ATP binding"/>
    <property type="evidence" value="ECO:0007669"/>
    <property type="project" value="UniProtKB-UniRule"/>
</dbReference>
<keyword evidence="7 10" id="KW-0648">Protein biosynthesis</keyword>
<dbReference type="GO" id="GO:0006428">
    <property type="term" value="P:isoleucyl-tRNA aminoacylation"/>
    <property type="evidence" value="ECO:0007669"/>
    <property type="project" value="UniProtKB-UniRule"/>
</dbReference>
<dbReference type="KEGG" id="tic:FH039_01605"/>
<dbReference type="GO" id="GO:0005737">
    <property type="term" value="C:cytoplasm"/>
    <property type="evidence" value="ECO:0007669"/>
    <property type="project" value="UniProtKB-SubCell"/>
</dbReference>
<evidence type="ECO:0000259" key="11">
    <source>
        <dbReference type="Pfam" id="PF00133"/>
    </source>
</evidence>
<reference evidence="13 14" key="1">
    <citation type="submission" date="2019-06" db="EMBL/GenBank/DDBJ databases">
        <title>Thermococcus indicus sp. nov., a Fe(III)-reducing hyperthermophilic archaeon isolated from the Onnuri vent field of the Central Indian Ocean ridge.</title>
        <authorList>
            <person name="Lim J.K."/>
            <person name="Kim Y.J."/>
            <person name="Kwon K.K."/>
        </authorList>
    </citation>
    <scope>NUCLEOTIDE SEQUENCE [LARGE SCALE GENOMIC DNA]</scope>
    <source>
        <strain evidence="13 14">IOH1</strain>
    </source>
</reference>
<evidence type="ECO:0000256" key="2">
    <source>
        <dbReference type="ARBA" id="ARBA00022598"/>
    </source>
</evidence>
<keyword evidence="2 10" id="KW-0436">Ligase</keyword>
<dbReference type="SUPFAM" id="SSF52374">
    <property type="entry name" value="Nucleotidylyl transferase"/>
    <property type="match status" value="1"/>
</dbReference>
<dbReference type="Gene3D" id="1.10.730.10">
    <property type="entry name" value="Isoleucyl-tRNA Synthetase, Domain 1"/>
    <property type="match status" value="1"/>
</dbReference>
<dbReference type="GeneID" id="40473839"/>
<dbReference type="RefSeq" id="WP_139679959.1">
    <property type="nucleotide sequence ID" value="NZ_CP040846.1"/>
</dbReference>
<dbReference type="EC" id="6.1.1.5" evidence="10"/>
<name>A0A4Y5SK95_9EURY</name>
<dbReference type="InterPro" id="IPR009080">
    <property type="entry name" value="tRNAsynth_Ia_anticodon-bd"/>
</dbReference>
<organism evidence="13 14">
    <name type="scientific">Thermococcus indicus</name>
    <dbReference type="NCBI Taxonomy" id="2586643"/>
    <lineage>
        <taxon>Archaea</taxon>
        <taxon>Methanobacteriati</taxon>
        <taxon>Methanobacteriota</taxon>
        <taxon>Thermococci</taxon>
        <taxon>Thermococcales</taxon>
        <taxon>Thermococcaceae</taxon>
        <taxon>Thermococcus</taxon>
    </lineage>
</organism>
<keyword evidence="4 10" id="KW-0547">Nucleotide-binding</keyword>
<keyword evidence="14" id="KW-1185">Reference proteome</keyword>
<dbReference type="GO" id="GO:0004822">
    <property type="term" value="F:isoleucine-tRNA ligase activity"/>
    <property type="evidence" value="ECO:0007669"/>
    <property type="project" value="UniProtKB-UniRule"/>
</dbReference>
<dbReference type="Gene3D" id="3.40.50.620">
    <property type="entry name" value="HUPs"/>
    <property type="match status" value="2"/>
</dbReference>
<dbReference type="Pfam" id="PF19302">
    <property type="entry name" value="DUF5915"/>
    <property type="match status" value="1"/>
</dbReference>
<sequence length="1066" mass="125278">MIKEPEFREYTPGKLEEKVERFWEENNTYEKVKTTRQNGPKYYFLDGPPYVSGAIHLGTAWNKIIKDMVIRFRTMQGYNVRRQPGFDMHGLPIEVKVEQALGLKTKKDIETEIGVDNFIRKCKEFALNNLKIMTEQFKQLGVWMDWDNPYMTIKNEYIESGWFTLKRAHEKGLLEKDKRVLHWCPRCETALAEHEVRGEYKVREDPSIYVKFPVEGKENEYLLIWTTTPWTLPANLAVTVHADYDYAKVRVETEKGEEYWIIAKALVDRVLSEVGVKGEIVEEFKGEELEGLRYVHVLMDEYPIQKEFRERYEWAHRVILGEHVTLGEGTGLVHTAPGHGEEDFEIGRGYGLPIYSPVDDEGRYTEGRWKGTYVKDADQEIIGHLKAKGYLVKAGTIEHKYPHCWRCKTPLIFRATDQWFLKVSKVKDLIIKENDEKVTWYPDWVKVRYDNGVMNSGDWVISRQRYWGIPLPIWQSEDGEIHVVGSFKELVELSVAIEVNGERIELPESYEEKLKAIEEKLGPEDLHRPYVDAFIIKVDGKEMRRVKDVVDVWFDSGIASWASLDYPRTEENFRKLWPADFIVEGEDQVTKWFYSQQAASVIAFDTVPYRHVAMHGYVLDEKGDKMSKSLGNIIRPEEVVQKEGRDPFRFYMLWATNPWENLRFSWKGLAQVKRMLNILWNVYVLSATYMSLDSFDPTKLKPEELPFREEDRWILSRVNSLVDEVTEGIETFRLTKATRAIYHFVVEDLSRWYVRLIRKRMWVEGDDPDKLAAYYTVWKVFDVLLRLMAPFTPYIAEEIYQNMLRPFLGVESVHMLDWPKADEKARDEELEREMEYVRRIVEAGSSARQRAKIKLRYPVRRIIVETEDETVAKAVERLNRILRDQLNAKGVVVGKVERELVIKPNFAKVGPEFKGDAKIVIAWINEHGKELYEKGEMDVELEGKTFHLTREHLTIEEKLPDFFVAEEFEGGKVFIDKTLTRELLAEGLAREFVRRIQEMRKRLDLDVNDRIVVTIETSEENRELLKENLDYVKKETRAVEVRFEETKGYVVEWPEVQAKIGIERVE</sequence>
<dbReference type="Pfam" id="PF00133">
    <property type="entry name" value="tRNA-synt_1"/>
    <property type="match status" value="1"/>
</dbReference>
<dbReference type="InterPro" id="IPR013155">
    <property type="entry name" value="M/V/L/I-tRNA-synth_anticd-bd"/>
</dbReference>
<keyword evidence="3 10" id="KW-0479">Metal-binding</keyword>
<keyword evidence="5 10" id="KW-0862">Zinc</keyword>
<dbReference type="SUPFAM" id="SSF50677">
    <property type="entry name" value="ValRS/IleRS/LeuRS editing domain"/>
    <property type="match status" value="1"/>
</dbReference>
<dbReference type="SUPFAM" id="SSF47323">
    <property type="entry name" value="Anticodon-binding domain of a subclass of class I aminoacyl-tRNA synthetases"/>
    <property type="match status" value="2"/>
</dbReference>
<comment type="similarity">
    <text evidence="10">Belongs to the class-I aminoacyl-tRNA synthetase family. IleS type 2 subfamily.</text>
</comment>
<dbReference type="CDD" id="cd00818">
    <property type="entry name" value="IleRS_core"/>
    <property type="match status" value="1"/>
</dbReference>
<evidence type="ECO:0000313" key="14">
    <source>
        <dbReference type="Proteomes" id="UP000306007"/>
    </source>
</evidence>
<dbReference type="InterPro" id="IPR001412">
    <property type="entry name" value="aa-tRNA-synth_I_CS"/>
</dbReference>
<dbReference type="CDD" id="cd07961">
    <property type="entry name" value="Anticodon_Ia_Ile_ABEc"/>
    <property type="match status" value="1"/>
</dbReference>
<dbReference type="AlphaFoldDB" id="A0A4Y5SK95"/>
<accession>A0A4Y5SK95</accession>